<dbReference type="PANTHER" id="PTHR43013:SF1">
    <property type="entry name" value="GLUTAMYL-TRNA REDUCTASE"/>
    <property type="match status" value="1"/>
</dbReference>
<feature type="active site" description="Nucleophile" evidence="8">
    <location>
        <position position="58"/>
    </location>
</feature>
<dbReference type="Gene3D" id="3.40.50.720">
    <property type="entry name" value="NAD(P)-binding Rossmann-like Domain"/>
    <property type="match status" value="1"/>
</dbReference>
<evidence type="ECO:0000256" key="2">
    <source>
        <dbReference type="ARBA" id="ARBA00005916"/>
    </source>
</evidence>
<dbReference type="PROSITE" id="PS00747">
    <property type="entry name" value="GLUTR"/>
    <property type="match status" value="1"/>
</dbReference>
<dbReference type="SUPFAM" id="SSF69742">
    <property type="entry name" value="Glutamyl tRNA-reductase catalytic, N-terminal domain"/>
    <property type="match status" value="1"/>
</dbReference>
<evidence type="ECO:0000259" key="11">
    <source>
        <dbReference type="Pfam" id="PF01488"/>
    </source>
</evidence>
<dbReference type="InterPro" id="IPR018214">
    <property type="entry name" value="GluRdtase_CS"/>
</dbReference>
<dbReference type="InterPro" id="IPR036291">
    <property type="entry name" value="NAD(P)-bd_dom_sf"/>
</dbReference>
<feature type="binding site" evidence="8">
    <location>
        <begin position="193"/>
        <end position="198"/>
    </location>
    <ligand>
        <name>NADP(+)</name>
        <dbReference type="ChEBI" id="CHEBI:58349"/>
    </ligand>
</feature>
<gene>
    <name evidence="8 13" type="primary">hemA</name>
    <name evidence="13" type="ORF">GCM10010832_18290</name>
</gene>
<dbReference type="PIRSF" id="PIRSF000445">
    <property type="entry name" value="4pyrrol_synth_GluRdtase"/>
    <property type="match status" value="1"/>
</dbReference>
<evidence type="ECO:0000256" key="5">
    <source>
        <dbReference type="ARBA" id="ARBA00023002"/>
    </source>
</evidence>
<dbReference type="Proteomes" id="UP000599179">
    <property type="component" value="Unassembled WGS sequence"/>
</dbReference>
<dbReference type="Pfam" id="PF00745">
    <property type="entry name" value="GlutR_dimer"/>
    <property type="match status" value="1"/>
</dbReference>
<dbReference type="InterPro" id="IPR015895">
    <property type="entry name" value="4pyrrol_synth_GluRdtase_N"/>
</dbReference>
<evidence type="ECO:0000259" key="12">
    <source>
        <dbReference type="Pfam" id="PF05201"/>
    </source>
</evidence>
<protein>
    <recommendedName>
        <fullName evidence="3 8">Glutamyl-tRNA reductase</fullName>
        <shortName evidence="8">GluTR</shortName>
        <ecNumber evidence="3 8">1.2.1.70</ecNumber>
    </recommendedName>
</protein>
<accession>A0ABQ1SG36</accession>
<comment type="catalytic activity">
    <reaction evidence="7 8 9">
        <text>(S)-4-amino-5-oxopentanoate + tRNA(Glu) + NADP(+) = L-glutamyl-tRNA(Glu) + NADPH + H(+)</text>
        <dbReference type="Rhea" id="RHEA:12344"/>
        <dbReference type="Rhea" id="RHEA-COMP:9663"/>
        <dbReference type="Rhea" id="RHEA-COMP:9680"/>
        <dbReference type="ChEBI" id="CHEBI:15378"/>
        <dbReference type="ChEBI" id="CHEBI:57501"/>
        <dbReference type="ChEBI" id="CHEBI:57783"/>
        <dbReference type="ChEBI" id="CHEBI:58349"/>
        <dbReference type="ChEBI" id="CHEBI:78442"/>
        <dbReference type="ChEBI" id="CHEBI:78520"/>
        <dbReference type="EC" id="1.2.1.70"/>
    </reaction>
</comment>
<dbReference type="Pfam" id="PF01488">
    <property type="entry name" value="Shikimate_DH"/>
    <property type="match status" value="1"/>
</dbReference>
<feature type="domain" description="Quinate/shikimate 5-dehydrogenase/glutamyl-tRNA reductase" evidence="11">
    <location>
        <begin position="185"/>
        <end position="305"/>
    </location>
</feature>
<evidence type="ECO:0000256" key="9">
    <source>
        <dbReference type="RuleBase" id="RU000584"/>
    </source>
</evidence>
<dbReference type="SUPFAM" id="SSF51735">
    <property type="entry name" value="NAD(P)-binding Rossmann-fold domains"/>
    <property type="match status" value="1"/>
</dbReference>
<keyword evidence="4 8" id="KW-0521">NADP</keyword>
<dbReference type="SUPFAM" id="SSF69075">
    <property type="entry name" value="Glutamyl tRNA-reductase dimerization domain"/>
    <property type="match status" value="1"/>
</dbReference>
<feature type="binding site" evidence="8">
    <location>
        <position position="113"/>
    </location>
    <ligand>
        <name>substrate</name>
    </ligand>
</feature>
<dbReference type="InterPro" id="IPR015896">
    <property type="entry name" value="4pyrrol_synth_GluRdtase_dimer"/>
</dbReference>
<dbReference type="EC" id="1.2.1.70" evidence="3 8"/>
<comment type="pathway">
    <text evidence="1 8 9">Porphyrin-containing compound metabolism; protoporphyrin-IX biosynthesis; 5-aminolevulinate from L-glutamyl-tRNA(Glu): step 1/2.</text>
</comment>
<comment type="function">
    <text evidence="8">Catalyzes the NADPH-dependent reduction of glutamyl-tRNA(Glu) to glutamate 1-semialdehyde (GSA).</text>
</comment>
<reference evidence="14" key="1">
    <citation type="journal article" date="2019" name="Int. J. Syst. Evol. Microbiol.">
        <title>The Global Catalogue of Microorganisms (GCM) 10K type strain sequencing project: providing services to taxonomists for standard genome sequencing and annotation.</title>
        <authorList>
            <consortium name="The Broad Institute Genomics Platform"/>
            <consortium name="The Broad Institute Genome Sequencing Center for Infectious Disease"/>
            <person name="Wu L."/>
            <person name="Ma J."/>
        </authorList>
    </citation>
    <scope>NUCLEOTIDE SEQUENCE [LARGE SCALE GENOMIC DNA]</scope>
    <source>
        <strain evidence="14">CGMCC 1.12931</strain>
    </source>
</reference>
<dbReference type="InterPro" id="IPR036343">
    <property type="entry name" value="GluRdtase_N_sf"/>
</dbReference>
<dbReference type="InterPro" id="IPR000343">
    <property type="entry name" value="4pyrrol_synth_GluRdtase"/>
</dbReference>
<evidence type="ECO:0000313" key="14">
    <source>
        <dbReference type="Proteomes" id="UP000599179"/>
    </source>
</evidence>
<keyword evidence="14" id="KW-1185">Reference proteome</keyword>
<keyword evidence="6 8" id="KW-0627">Porphyrin biosynthesis</keyword>
<dbReference type="RefSeq" id="WP_188458803.1">
    <property type="nucleotide sequence ID" value="NZ_BMGM01000007.1"/>
</dbReference>
<evidence type="ECO:0000256" key="3">
    <source>
        <dbReference type="ARBA" id="ARBA00012970"/>
    </source>
</evidence>
<evidence type="ECO:0000256" key="8">
    <source>
        <dbReference type="HAMAP-Rule" id="MF_00087"/>
    </source>
</evidence>
<feature type="binding site" evidence="8">
    <location>
        <begin position="57"/>
        <end position="60"/>
    </location>
    <ligand>
        <name>substrate</name>
    </ligand>
</feature>
<dbReference type="InterPro" id="IPR006151">
    <property type="entry name" value="Shikm_DH/Glu-tRNA_Rdtase"/>
</dbReference>
<feature type="binding site" evidence="8">
    <location>
        <position position="124"/>
    </location>
    <ligand>
        <name>substrate</name>
    </ligand>
</feature>
<dbReference type="NCBIfam" id="TIGR01035">
    <property type="entry name" value="hemA"/>
    <property type="match status" value="1"/>
</dbReference>
<dbReference type="Pfam" id="PF05201">
    <property type="entry name" value="GlutR_N"/>
    <property type="match status" value="1"/>
</dbReference>
<evidence type="ECO:0000313" key="13">
    <source>
        <dbReference type="EMBL" id="GGE38375.1"/>
    </source>
</evidence>
<evidence type="ECO:0000256" key="4">
    <source>
        <dbReference type="ARBA" id="ARBA00022857"/>
    </source>
</evidence>
<feature type="domain" description="Tetrapyrrole biosynthesis glutamyl-tRNA reductase dimerisation" evidence="10">
    <location>
        <begin position="319"/>
        <end position="413"/>
    </location>
</feature>
<keyword evidence="5 8" id="KW-0560">Oxidoreductase</keyword>
<dbReference type="PANTHER" id="PTHR43013">
    <property type="entry name" value="GLUTAMYL-TRNA REDUCTASE"/>
    <property type="match status" value="1"/>
</dbReference>
<proteinExistence type="inferred from homology"/>
<comment type="caution">
    <text evidence="13">The sequence shown here is derived from an EMBL/GenBank/DDBJ whole genome shotgun (WGS) entry which is preliminary data.</text>
</comment>
<dbReference type="EMBL" id="BMGM01000007">
    <property type="protein sequence ID" value="GGE38375.1"/>
    <property type="molecule type" value="Genomic_DNA"/>
</dbReference>
<name>A0ABQ1SG36_9FLAO</name>
<dbReference type="InterPro" id="IPR036453">
    <property type="entry name" value="GluRdtase_dimer_dom_sf"/>
</dbReference>
<feature type="binding site" evidence="8">
    <location>
        <begin position="118"/>
        <end position="120"/>
    </location>
    <ligand>
        <name>substrate</name>
    </ligand>
</feature>
<feature type="domain" description="Glutamyl-tRNA reductase N-terminal" evidence="12">
    <location>
        <begin position="15"/>
        <end position="160"/>
    </location>
</feature>
<dbReference type="Gene3D" id="3.30.460.30">
    <property type="entry name" value="Glutamyl-tRNA reductase, N-terminal domain"/>
    <property type="match status" value="1"/>
</dbReference>
<comment type="domain">
    <text evidence="8">Possesses an unusual extended V-shaped dimeric structure with each monomer consisting of three distinct domains arranged along a curved 'spinal' alpha-helix. The N-terminal catalytic domain specifically recognizes the glutamate moiety of the substrate. The second domain is the NADPH-binding domain, and the third C-terminal domain is responsible for dimerization.</text>
</comment>
<comment type="similarity">
    <text evidence="2 8 9">Belongs to the glutamyl-tRNA reductase family.</text>
</comment>
<feature type="site" description="Important for activity" evidence="8">
    <location>
        <position position="103"/>
    </location>
</feature>
<organism evidence="13 14">
    <name type="scientific">Psychroflexus planctonicus</name>
    <dbReference type="NCBI Taxonomy" id="1526575"/>
    <lineage>
        <taxon>Bacteria</taxon>
        <taxon>Pseudomonadati</taxon>
        <taxon>Bacteroidota</taxon>
        <taxon>Flavobacteriia</taxon>
        <taxon>Flavobacteriales</taxon>
        <taxon>Flavobacteriaceae</taxon>
        <taxon>Psychroflexus</taxon>
    </lineage>
</organism>
<evidence type="ECO:0000256" key="7">
    <source>
        <dbReference type="ARBA" id="ARBA00047464"/>
    </source>
</evidence>
<evidence type="ECO:0000256" key="6">
    <source>
        <dbReference type="ARBA" id="ARBA00023244"/>
    </source>
</evidence>
<comment type="subunit">
    <text evidence="8">Homodimer.</text>
</comment>
<sequence length="419" mass="47228">MQAYNVSKHQHFFAIGLSYEKADAIVRGKFSLSIAQRNALLEEAKQLGLEALSIISTCNRTELYGFADEAKHLIDLLCKHSNGSFAQFEEVGYTYINQGAIDHIFRVGGGLDSQILGDFEIISQLKSAFALSKKHEVSNAFLERLFNAVIQTSRRIKNETQLSSGATSVSFASVQYILQEIDFKSSKNILLFGTGKIGRNTCENLVKHTHNKHITLINRTKDKAEEIAGKFNLTVKDFSDLQAEIRKADILIVATGAQHPTITKELIFTKKPLLVLDLSIPKNVDENVTDLSNVNLMHMDHLSKITDQTLEKRKAFIPQAEHIIEEVKAEFYEWLSTRKFAPTIKALKEKLELMKVEELDYQGKKMMNFDEAQAEIISDRIIHKITRSFAAHLRNANGSTEASVELLNKVFNLALTEKE</sequence>
<evidence type="ECO:0000256" key="1">
    <source>
        <dbReference type="ARBA" id="ARBA00005059"/>
    </source>
</evidence>
<comment type="miscellaneous">
    <text evidence="8">During catalysis, the active site Cys acts as a nucleophile attacking the alpha-carbonyl group of tRNA-bound glutamate with the formation of a thioester intermediate between enzyme and glutamate, and the concomitant release of tRNA(Glu). The thioester intermediate is finally reduced by direct hydride transfer from NADPH, to form the product GSA.</text>
</comment>
<evidence type="ECO:0000259" key="10">
    <source>
        <dbReference type="Pfam" id="PF00745"/>
    </source>
</evidence>
<dbReference type="HAMAP" id="MF_00087">
    <property type="entry name" value="Glu_tRNA_reductase"/>
    <property type="match status" value="1"/>
</dbReference>